<dbReference type="SFLD" id="SFLDF00027">
    <property type="entry name" value="p-type_atpase"/>
    <property type="match status" value="1"/>
</dbReference>
<accession>A0A5N5SZU5</accession>
<dbReference type="Pfam" id="PF23143">
    <property type="entry name" value="2TM_P5A-ATPase"/>
    <property type="match status" value="1"/>
</dbReference>
<evidence type="ECO:0000256" key="13">
    <source>
        <dbReference type="ARBA" id="ARBA00023136"/>
    </source>
</evidence>
<dbReference type="PANTHER" id="PTHR45630">
    <property type="entry name" value="CATION-TRANSPORTING ATPASE-RELATED"/>
    <property type="match status" value="1"/>
</dbReference>
<dbReference type="PROSITE" id="PS00154">
    <property type="entry name" value="ATPASE_E1_E2"/>
    <property type="match status" value="1"/>
</dbReference>
<dbReference type="FunFam" id="2.70.150.10:FF:000015">
    <property type="entry name" value="Cation-transporting ATPase"/>
    <property type="match status" value="1"/>
</dbReference>
<keyword evidence="12 15" id="KW-1133">Transmembrane helix</keyword>
<dbReference type="InterPro" id="IPR018303">
    <property type="entry name" value="ATPase_P-typ_P_site"/>
</dbReference>
<dbReference type="InterPro" id="IPR023299">
    <property type="entry name" value="ATPase_P-typ_cyto_dom_N"/>
</dbReference>
<feature type="transmembrane region" description="Helical" evidence="15">
    <location>
        <begin position="20"/>
        <end position="39"/>
    </location>
</feature>
<dbReference type="SFLD" id="SFLDG00002">
    <property type="entry name" value="C1.7:_P-type_atpase_like"/>
    <property type="match status" value="1"/>
</dbReference>
<dbReference type="EMBL" id="SEYY01016885">
    <property type="protein sequence ID" value="KAB7499744.1"/>
    <property type="molecule type" value="Genomic_DNA"/>
</dbReference>
<evidence type="ECO:0000256" key="6">
    <source>
        <dbReference type="ARBA" id="ARBA00022723"/>
    </source>
</evidence>
<dbReference type="Gene3D" id="3.40.50.1000">
    <property type="entry name" value="HAD superfamily/HAD-like"/>
    <property type="match status" value="1"/>
</dbReference>
<keyword evidence="3" id="KW-0813">Transport</keyword>
<name>A0A5N5SZU5_9CRUS</name>
<dbReference type="GO" id="GO:0006874">
    <property type="term" value="P:intracellular calcium ion homeostasis"/>
    <property type="evidence" value="ECO:0007669"/>
    <property type="project" value="TreeGrafter"/>
</dbReference>
<dbReference type="PANTHER" id="PTHR45630:SF7">
    <property type="entry name" value="ENDOPLASMIC RETICULUM TRANSMEMBRANE HELIX TRANSLOCASE"/>
    <property type="match status" value="1"/>
</dbReference>
<feature type="transmembrane region" description="Helical" evidence="15">
    <location>
        <begin position="396"/>
        <end position="415"/>
    </location>
</feature>
<evidence type="ECO:0000256" key="12">
    <source>
        <dbReference type="ARBA" id="ARBA00022989"/>
    </source>
</evidence>
<dbReference type="InterPro" id="IPR006544">
    <property type="entry name" value="P-type_TPase_V"/>
</dbReference>
<dbReference type="Gene3D" id="3.40.1110.10">
    <property type="entry name" value="Calcium-transporting ATPase, cytoplasmic domain N"/>
    <property type="match status" value="1"/>
</dbReference>
<keyword evidence="4" id="KW-0597">Phosphoprotein</keyword>
<proteinExistence type="inferred from homology"/>
<keyword evidence="8" id="KW-0256">Endoplasmic reticulum</keyword>
<evidence type="ECO:0000256" key="3">
    <source>
        <dbReference type="ARBA" id="ARBA00022448"/>
    </source>
</evidence>
<keyword evidence="11" id="KW-1278">Translocase</keyword>
<dbReference type="InterPro" id="IPR057255">
    <property type="entry name" value="2TM_P5A-ATPase"/>
</dbReference>
<evidence type="ECO:0000256" key="5">
    <source>
        <dbReference type="ARBA" id="ARBA00022692"/>
    </source>
</evidence>
<evidence type="ECO:0000256" key="10">
    <source>
        <dbReference type="ARBA" id="ARBA00022842"/>
    </source>
</evidence>
<evidence type="ECO:0000256" key="7">
    <source>
        <dbReference type="ARBA" id="ARBA00022741"/>
    </source>
</evidence>
<dbReference type="InterPro" id="IPR023214">
    <property type="entry name" value="HAD_sf"/>
</dbReference>
<dbReference type="PRINTS" id="PR00119">
    <property type="entry name" value="CATATPASE"/>
</dbReference>
<evidence type="ECO:0000256" key="15">
    <source>
        <dbReference type="SAM" id="Phobius"/>
    </source>
</evidence>
<organism evidence="18 19">
    <name type="scientific">Armadillidium nasatum</name>
    <dbReference type="NCBI Taxonomy" id="96803"/>
    <lineage>
        <taxon>Eukaryota</taxon>
        <taxon>Metazoa</taxon>
        <taxon>Ecdysozoa</taxon>
        <taxon>Arthropoda</taxon>
        <taxon>Crustacea</taxon>
        <taxon>Multicrustacea</taxon>
        <taxon>Malacostraca</taxon>
        <taxon>Eumalacostraca</taxon>
        <taxon>Peracarida</taxon>
        <taxon>Isopoda</taxon>
        <taxon>Oniscidea</taxon>
        <taxon>Crinocheta</taxon>
        <taxon>Armadillidiidae</taxon>
        <taxon>Armadillidium</taxon>
    </lineage>
</organism>
<keyword evidence="5 15" id="KW-0812">Transmembrane</keyword>
<dbReference type="InterPro" id="IPR023298">
    <property type="entry name" value="ATPase_P-typ_TM_dom_sf"/>
</dbReference>
<dbReference type="FunFam" id="3.40.50.1000:FF:000056">
    <property type="entry name" value="Cation-transporting ATPase"/>
    <property type="match status" value="1"/>
</dbReference>
<dbReference type="InterPro" id="IPR008250">
    <property type="entry name" value="ATPase_P-typ_transduc_dom_A_sf"/>
</dbReference>
<dbReference type="Gene3D" id="2.70.150.10">
    <property type="entry name" value="Calcium-transporting ATPase, cytoplasmic transduction domain A"/>
    <property type="match status" value="1"/>
</dbReference>
<reference evidence="18 19" key="1">
    <citation type="journal article" date="2019" name="PLoS Biol.">
        <title>Sex chromosomes control vertical transmission of feminizing Wolbachia symbionts in an isopod.</title>
        <authorList>
            <person name="Becking T."/>
            <person name="Chebbi M.A."/>
            <person name="Giraud I."/>
            <person name="Moumen B."/>
            <person name="Laverre T."/>
            <person name="Caubet Y."/>
            <person name="Peccoud J."/>
            <person name="Gilbert C."/>
            <person name="Cordaux R."/>
        </authorList>
    </citation>
    <scope>NUCLEOTIDE SEQUENCE [LARGE SCALE GENOMIC DNA]</scope>
    <source>
        <strain evidence="18">ANa2</strain>
        <tissue evidence="18">Whole body excluding digestive tract and cuticle</tissue>
    </source>
</reference>
<dbReference type="Pfam" id="PF00122">
    <property type="entry name" value="E1-E2_ATPase"/>
    <property type="match status" value="1"/>
</dbReference>
<dbReference type="OrthoDB" id="48943at2759"/>
<dbReference type="GO" id="GO:0015662">
    <property type="term" value="F:P-type ion transporter activity"/>
    <property type="evidence" value="ECO:0007669"/>
    <property type="project" value="TreeGrafter"/>
</dbReference>
<evidence type="ECO:0000256" key="2">
    <source>
        <dbReference type="ARBA" id="ARBA00006000"/>
    </source>
</evidence>
<evidence type="ECO:0000256" key="14">
    <source>
        <dbReference type="SAM" id="MobiDB-lite"/>
    </source>
</evidence>
<comment type="subcellular location">
    <subcellularLocation>
        <location evidence="1">Endoplasmic reticulum membrane</location>
        <topology evidence="1">Multi-pass membrane protein</topology>
    </subcellularLocation>
</comment>
<feature type="domain" description="P5A-ATPase transmembrane helical hairpin" evidence="17">
    <location>
        <begin position="16"/>
        <end position="84"/>
    </location>
</feature>
<dbReference type="InterPro" id="IPR001757">
    <property type="entry name" value="P_typ_ATPase"/>
</dbReference>
<dbReference type="GO" id="GO:0046872">
    <property type="term" value="F:metal ion binding"/>
    <property type="evidence" value="ECO:0007669"/>
    <property type="project" value="UniProtKB-KW"/>
</dbReference>
<keyword evidence="7" id="KW-0547">Nucleotide-binding</keyword>
<keyword evidence="13 15" id="KW-0472">Membrane</keyword>
<protein>
    <submittedName>
        <fullName evidence="18">Manganese-transporting ATPase</fullName>
    </submittedName>
</protein>
<dbReference type="GO" id="GO:0016887">
    <property type="term" value="F:ATP hydrolysis activity"/>
    <property type="evidence" value="ECO:0007669"/>
    <property type="project" value="InterPro"/>
</dbReference>
<evidence type="ECO:0000256" key="9">
    <source>
        <dbReference type="ARBA" id="ARBA00022840"/>
    </source>
</evidence>
<evidence type="ECO:0000313" key="18">
    <source>
        <dbReference type="EMBL" id="KAB7499744.1"/>
    </source>
</evidence>
<evidence type="ECO:0000256" key="1">
    <source>
        <dbReference type="ARBA" id="ARBA00004477"/>
    </source>
</evidence>
<dbReference type="InterPro" id="IPR044492">
    <property type="entry name" value="P_typ_ATPase_HD_dom"/>
</dbReference>
<feature type="domain" description="P-type ATPase A" evidence="16">
    <location>
        <begin position="251"/>
        <end position="344"/>
    </location>
</feature>
<dbReference type="CDD" id="cd07543">
    <property type="entry name" value="P-type_ATPase_cation"/>
    <property type="match status" value="1"/>
</dbReference>
<comment type="similarity">
    <text evidence="2">Belongs to the cation transport ATPase (P-type) (TC 3.A.3) family. Type V subfamily.</text>
</comment>
<dbReference type="SUPFAM" id="SSF81660">
    <property type="entry name" value="Metal cation-transporting ATPase, ATP-binding domain N"/>
    <property type="match status" value="1"/>
</dbReference>
<evidence type="ECO:0000313" key="19">
    <source>
        <dbReference type="Proteomes" id="UP000326759"/>
    </source>
</evidence>
<dbReference type="AlphaFoldDB" id="A0A5N5SZU5"/>
<keyword evidence="6" id="KW-0479">Metal-binding</keyword>
<feature type="region of interest" description="Disordered" evidence="14">
    <location>
        <begin position="835"/>
        <end position="895"/>
    </location>
</feature>
<gene>
    <name evidence="18" type="ORF">Anas_01000</name>
</gene>
<comment type="caution">
    <text evidence="18">The sequence shown here is derived from an EMBL/GenBank/DDBJ whole genome shotgun (WGS) entry which is preliminary data.</text>
</comment>
<dbReference type="GO" id="GO:0005524">
    <property type="term" value="F:ATP binding"/>
    <property type="evidence" value="ECO:0007669"/>
    <property type="project" value="UniProtKB-KW"/>
</dbReference>
<dbReference type="InterPro" id="IPR047820">
    <property type="entry name" value="P5A-type_ATPase"/>
</dbReference>
<dbReference type="SUPFAM" id="SSF81653">
    <property type="entry name" value="Calcium ATPase, transduction domain A"/>
    <property type="match status" value="1"/>
</dbReference>
<feature type="compositionally biased region" description="Polar residues" evidence="14">
    <location>
        <begin position="878"/>
        <end position="895"/>
    </location>
</feature>
<evidence type="ECO:0000256" key="4">
    <source>
        <dbReference type="ARBA" id="ARBA00022553"/>
    </source>
</evidence>
<feature type="transmembrane region" description="Helical" evidence="15">
    <location>
        <begin position="1021"/>
        <end position="1042"/>
    </location>
</feature>
<evidence type="ECO:0000259" key="17">
    <source>
        <dbReference type="Pfam" id="PF23143"/>
    </source>
</evidence>
<dbReference type="NCBIfam" id="TIGR01657">
    <property type="entry name" value="P-ATPase-V"/>
    <property type="match status" value="1"/>
</dbReference>
<evidence type="ECO:0000259" key="16">
    <source>
        <dbReference type="Pfam" id="PF00122"/>
    </source>
</evidence>
<dbReference type="NCBIfam" id="TIGR01494">
    <property type="entry name" value="ATPase_P-type"/>
    <property type="match status" value="1"/>
</dbReference>
<feature type="transmembrane region" description="Helical" evidence="15">
    <location>
        <begin position="51"/>
        <end position="72"/>
    </location>
</feature>
<dbReference type="InterPro" id="IPR036412">
    <property type="entry name" value="HAD-like_sf"/>
</dbReference>
<dbReference type="Proteomes" id="UP000326759">
    <property type="component" value="Unassembled WGS sequence"/>
</dbReference>
<dbReference type="InterPro" id="IPR059000">
    <property type="entry name" value="ATPase_P-type_domA"/>
</dbReference>
<dbReference type="GO" id="GO:0019829">
    <property type="term" value="F:ATPase-coupled monoatomic cation transmembrane transporter activity"/>
    <property type="evidence" value="ECO:0007669"/>
    <property type="project" value="TreeGrafter"/>
</dbReference>
<dbReference type="SUPFAM" id="SSF56784">
    <property type="entry name" value="HAD-like"/>
    <property type="match status" value="1"/>
</dbReference>
<keyword evidence="10" id="KW-0460">Magnesium</keyword>
<evidence type="ECO:0000256" key="11">
    <source>
        <dbReference type="ARBA" id="ARBA00022967"/>
    </source>
</evidence>
<dbReference type="SUPFAM" id="SSF81665">
    <property type="entry name" value="Calcium ATPase, transmembrane domain M"/>
    <property type="match status" value="1"/>
</dbReference>
<dbReference type="SFLD" id="SFLDS00003">
    <property type="entry name" value="Haloacid_Dehalogenase"/>
    <property type="match status" value="1"/>
</dbReference>
<dbReference type="Pfam" id="PF13246">
    <property type="entry name" value="Cation_ATPase"/>
    <property type="match status" value="1"/>
</dbReference>
<sequence>MVDDLVYSVGLYVPYPLLFHGYIFPYIFAYCGWLWYWIFVLGWDEYFEGGMIGLAVIGCLQILTCLFCHWSVHIRCLLTCQKVSNPLKAHVVKVVPTPNNGSPELVKLFKSFGKNEKPDCIWFVFQKAKYVWDDEEKKRFVALEFPTNLYLKTYSEWRGFKEEADIIEAEKLYGKNCLQMDIPEFLELFRDRATAPFFVFQVFCVGLWCLDEYWHYSIFTLFMLVIFECTLVQQQLRNMAEIRKMGTKPYMIQVYRNSRWRAMLSDHLLPGDIVSIGRSQNENLVPCDLLLLRGPCVVDESMLTGESVPQMKESIEGVDLNKPLDLASDAKLHILFGGTKIVQHTPPTKSVSALRAPDNGCICYVLRTSFSTAQGRLLRTILYGVSRVTANNLETFAFILFLLIFAVAAASYVWVKGTEDPDRNRYKLFLECTLILTSVVPPELPIELSLAVNTSLLSLSKLMIFCTEPFRIPFAGKIDICCFDKTGTLTSDDLVVEGIAGLDGSSNVIPVQAAPLETLQVIASCHSLVLLDDGLVGDPQEKAALAAIEWNLTKGEAVIPKKGKAPGMKIFHRFHFSSQLKRMSVVAGFTHSSYADVLYIATVKGAPETLRPMFSSVPKSYDTVYQELTRRGARVLALGRKELGRLQHSQVRDLTREDLEKALTFVGFIIISCPLKRDSKDVIKEMLASSHAAVMITGDNSLTACHVAKELKFTQKKIMLILEKEGTRWVWRSVDQSLCIDAVPQEYLGDLSNSFFSKYDFCLTGDGLTFLMRENESFFKKLLPQVKVFARVAPKQKESIITTFKSLGFVTLMCGDGTNDVGALKHAHCGVAIVPHAPDRPPQAKHVKDKEKESTNGTGAISKLDKKSRKEKYERSRQINNDHVSSSQTRSQQTNKIKAHDQLQKLLQELEEEQNQVVKLGDASIAAPFTSKLSSIQCVNHIIKQGRCTLVTTLQMFKILALNALILAYSQSVLYLDGIKFSDYQATLQGLLLAACFLFISRSKPLKTLSRERPLPNIFNIYTIMTVLLQFAVHFTCLIYLVQEAKLWAPIKEKVDLEKEFEPNIVNSTVYIISMTLQISTFAINYRCRVITYFLYKHI</sequence>
<evidence type="ECO:0000256" key="8">
    <source>
        <dbReference type="ARBA" id="ARBA00022824"/>
    </source>
</evidence>
<dbReference type="GO" id="GO:0005789">
    <property type="term" value="C:endoplasmic reticulum membrane"/>
    <property type="evidence" value="ECO:0007669"/>
    <property type="project" value="UniProtKB-SubCell"/>
</dbReference>
<keyword evidence="19" id="KW-1185">Reference proteome</keyword>
<keyword evidence="9" id="KW-0067">ATP-binding</keyword>